<keyword evidence="2" id="KW-1185">Reference proteome</keyword>
<name>A0A6L6HTR5_9RHOB</name>
<dbReference type="RefSeq" id="WP_154765710.1">
    <property type="nucleotide sequence ID" value="NZ_WMBT01000012.1"/>
</dbReference>
<accession>A0A6L6HTR5</accession>
<proteinExistence type="predicted"/>
<protein>
    <recommendedName>
        <fullName evidence="3">Porin</fullName>
    </recommendedName>
</protein>
<sequence length="360" mass="39339">MTELEARVAALEAEQQKPAQITNRFGMQLSFYGKVKVDAVLDNNYGLGPSTGGIALVTDDTPEGSDQQIHAYQTLFGFRAEQDTDYGKLRFNIEGDFFGNGGGTVRLRHAYGQIGNWTIGQTWSTFSILNETPAVWDFNGTAGPANFRAPMIRYSTDVGTGTHIDASIEEDYQNWGDRPAAAFAVSQKFERGSLRLAYINRKLRSEQGTANGWGLNIGATFKPWENGLIQASYTRGEGISSIMGFSGFAGQQAGPEGGRTFYDIDADGNAVEMDGYLVAISHKIRPDLSVLAAYGSQSYDSFAGALPTDTEKLESVHIGAKYNLLENLAMGGEVIWDKRTQVDNQTVDNTRLHLSATFEF</sequence>
<organism evidence="1 2">
    <name type="scientific">Paracoccus lichenicola</name>
    <dbReference type="NCBI Taxonomy" id="2665644"/>
    <lineage>
        <taxon>Bacteria</taxon>
        <taxon>Pseudomonadati</taxon>
        <taxon>Pseudomonadota</taxon>
        <taxon>Alphaproteobacteria</taxon>
        <taxon>Rhodobacterales</taxon>
        <taxon>Paracoccaceae</taxon>
        <taxon>Paracoccus</taxon>
    </lineage>
</organism>
<evidence type="ECO:0008006" key="3">
    <source>
        <dbReference type="Google" id="ProtNLM"/>
    </source>
</evidence>
<dbReference type="Gene3D" id="2.40.160.10">
    <property type="entry name" value="Porin"/>
    <property type="match status" value="1"/>
</dbReference>
<dbReference type="EMBL" id="WMBT01000012">
    <property type="protein sequence ID" value="MTE01631.1"/>
    <property type="molecule type" value="Genomic_DNA"/>
</dbReference>
<dbReference type="SUPFAM" id="SSF56935">
    <property type="entry name" value="Porins"/>
    <property type="match status" value="1"/>
</dbReference>
<dbReference type="AlphaFoldDB" id="A0A6L6HTR5"/>
<dbReference type="Proteomes" id="UP000481417">
    <property type="component" value="Unassembled WGS sequence"/>
</dbReference>
<gene>
    <name evidence="1" type="ORF">GIY56_15185</name>
</gene>
<evidence type="ECO:0000313" key="2">
    <source>
        <dbReference type="Proteomes" id="UP000481417"/>
    </source>
</evidence>
<dbReference type="InterPro" id="IPR023614">
    <property type="entry name" value="Porin_dom_sf"/>
</dbReference>
<comment type="caution">
    <text evidence="1">The sequence shown here is derived from an EMBL/GenBank/DDBJ whole genome shotgun (WGS) entry which is preliminary data.</text>
</comment>
<reference evidence="1 2" key="1">
    <citation type="submission" date="2019-11" db="EMBL/GenBank/DDBJ databases">
        <authorList>
            <person name="Lang L."/>
        </authorList>
    </citation>
    <scope>NUCLEOTIDE SEQUENCE [LARGE SCALE GENOMIC DNA]</scope>
    <source>
        <strain evidence="1 2">YIM 132242</strain>
    </source>
</reference>
<evidence type="ECO:0000313" key="1">
    <source>
        <dbReference type="EMBL" id="MTE01631.1"/>
    </source>
</evidence>
<dbReference type="InterPro" id="IPR045748">
    <property type="entry name" value="DcaP"/>
</dbReference>
<dbReference type="Pfam" id="PF19577">
    <property type="entry name" value="DcaP"/>
    <property type="match status" value="1"/>
</dbReference>